<gene>
    <name evidence="2" type="ORF">H8695_04170</name>
</gene>
<sequence length="139" mass="16023">MKKQLVTKKESAGVFGLGAVVYSLMEIGWRGFTHWTMTLTGGLCTLLMYRFNVAFRKIKMWKKCLAGCAIVTSIEFTVGVLVNRLAHWHVWDYSRERGNLMGQVCVKYSFFWFLLAGPMVVITNILRKKVFHSRPRLKA</sequence>
<reference evidence="2" key="1">
    <citation type="submission" date="2020-08" db="EMBL/GenBank/DDBJ databases">
        <title>Genome public.</title>
        <authorList>
            <person name="Liu C."/>
            <person name="Sun Q."/>
        </authorList>
    </citation>
    <scope>NUCLEOTIDE SEQUENCE</scope>
    <source>
        <strain evidence="2">BX7</strain>
    </source>
</reference>
<keyword evidence="1" id="KW-0472">Membrane</keyword>
<name>A0A926DDK3_9FIRM</name>
<dbReference type="Proteomes" id="UP000620366">
    <property type="component" value="Unassembled WGS sequence"/>
</dbReference>
<dbReference type="InterPro" id="IPR010540">
    <property type="entry name" value="CmpB_TMEM229"/>
</dbReference>
<comment type="caution">
    <text evidence="2">The sequence shown here is derived from an EMBL/GenBank/DDBJ whole genome shotgun (WGS) entry which is preliminary data.</text>
</comment>
<evidence type="ECO:0008006" key="4">
    <source>
        <dbReference type="Google" id="ProtNLM"/>
    </source>
</evidence>
<feature type="transmembrane region" description="Helical" evidence="1">
    <location>
        <begin position="35"/>
        <end position="52"/>
    </location>
</feature>
<dbReference type="AlphaFoldDB" id="A0A926DDK3"/>
<feature type="transmembrane region" description="Helical" evidence="1">
    <location>
        <begin position="64"/>
        <end position="86"/>
    </location>
</feature>
<evidence type="ECO:0000313" key="2">
    <source>
        <dbReference type="EMBL" id="MBC8535887.1"/>
    </source>
</evidence>
<evidence type="ECO:0000256" key="1">
    <source>
        <dbReference type="SAM" id="Phobius"/>
    </source>
</evidence>
<accession>A0A926DDK3</accession>
<organism evidence="2 3">
    <name type="scientific">Feifania hominis</name>
    <dbReference type="NCBI Taxonomy" id="2763660"/>
    <lineage>
        <taxon>Bacteria</taxon>
        <taxon>Bacillati</taxon>
        <taxon>Bacillota</taxon>
        <taxon>Clostridia</taxon>
        <taxon>Eubacteriales</taxon>
        <taxon>Feifaniaceae</taxon>
        <taxon>Feifania</taxon>
    </lineage>
</organism>
<evidence type="ECO:0000313" key="3">
    <source>
        <dbReference type="Proteomes" id="UP000620366"/>
    </source>
</evidence>
<keyword evidence="3" id="KW-1185">Reference proteome</keyword>
<keyword evidence="1" id="KW-1133">Transmembrane helix</keyword>
<proteinExistence type="predicted"/>
<dbReference type="RefSeq" id="WP_249299629.1">
    <property type="nucleotide sequence ID" value="NZ_JACRSP010000002.1"/>
</dbReference>
<protein>
    <recommendedName>
        <fullName evidence="4">ABC-transporter type IV</fullName>
    </recommendedName>
</protein>
<dbReference type="Pfam" id="PF06541">
    <property type="entry name" value="ABC_trans_CmpB"/>
    <property type="match status" value="1"/>
</dbReference>
<feature type="transmembrane region" description="Helical" evidence="1">
    <location>
        <begin position="106"/>
        <end position="126"/>
    </location>
</feature>
<feature type="transmembrane region" description="Helical" evidence="1">
    <location>
        <begin position="12"/>
        <end position="29"/>
    </location>
</feature>
<dbReference type="EMBL" id="JACRSP010000002">
    <property type="protein sequence ID" value="MBC8535887.1"/>
    <property type="molecule type" value="Genomic_DNA"/>
</dbReference>
<keyword evidence="1" id="KW-0812">Transmembrane</keyword>